<sequence length="391" mass="43222">MTMLQLVIAFLLAIELAAGSRLLKSTSNPSICETIVQGYGYPCLQDTVTTEDGFVLGMQRIPHGINHNTDNNERDPGAATFVMNTPSQSLAFILADQGYDVWLGNTRGSDASLGHISLSNQDKEFWNWSFEEHGKYDLLAMLQLIYNTTGSRSHFIGYSQGTTIGLVGLTQPKVTSLLSSVVLLNPVAFLKNITPPFTIALAHSYLEKFLFSVGINEFNPAKGVVAGELKEICKIQGIDCSNVLEVAMGMYLKQCNNAYINRTRFPYYLQFLPQSTSTKNLALYTQMIRSGGFDWYDYGSPADNMKYYNQTTPPAIDFSTYPSNLPLLLVTGGEDGLADVPDVQRLLDSLVNCNVTHVFRPECGHADFVWGTNAHTDIYVDVANFLKSIPK</sequence>
<proteinExistence type="predicted"/>
<evidence type="ECO:0000313" key="2">
    <source>
        <dbReference type="Proteomes" id="UP001162992"/>
    </source>
</evidence>
<organism evidence="1 2">
    <name type="scientific">Diphasiastrum complanatum</name>
    <name type="common">Issler's clubmoss</name>
    <name type="synonym">Lycopodium complanatum</name>
    <dbReference type="NCBI Taxonomy" id="34168"/>
    <lineage>
        <taxon>Eukaryota</taxon>
        <taxon>Viridiplantae</taxon>
        <taxon>Streptophyta</taxon>
        <taxon>Embryophyta</taxon>
        <taxon>Tracheophyta</taxon>
        <taxon>Lycopodiopsida</taxon>
        <taxon>Lycopodiales</taxon>
        <taxon>Lycopodiaceae</taxon>
        <taxon>Lycopodioideae</taxon>
        <taxon>Diphasiastrum</taxon>
    </lineage>
</organism>
<accession>A0ACC2DMN9</accession>
<evidence type="ECO:0000313" key="1">
    <source>
        <dbReference type="EMBL" id="KAJ7555257.1"/>
    </source>
</evidence>
<comment type="caution">
    <text evidence="1">The sequence shown here is derived from an EMBL/GenBank/DDBJ whole genome shotgun (WGS) entry which is preliminary data.</text>
</comment>
<keyword evidence="2" id="KW-1185">Reference proteome</keyword>
<protein>
    <submittedName>
        <fullName evidence="1">Uncharacterized protein</fullName>
    </submittedName>
</protein>
<name>A0ACC2DMN9_DIPCM</name>
<gene>
    <name evidence="1" type="ORF">O6H91_05G028700</name>
</gene>
<dbReference type="EMBL" id="CM055096">
    <property type="protein sequence ID" value="KAJ7555257.1"/>
    <property type="molecule type" value="Genomic_DNA"/>
</dbReference>
<dbReference type="Proteomes" id="UP001162992">
    <property type="component" value="Chromosome 5"/>
</dbReference>
<reference evidence="2" key="1">
    <citation type="journal article" date="2024" name="Proc. Natl. Acad. Sci. U.S.A.">
        <title>Extraordinary preservation of gene collinearity over three hundred million years revealed in homosporous lycophytes.</title>
        <authorList>
            <person name="Li C."/>
            <person name="Wickell D."/>
            <person name="Kuo L.Y."/>
            <person name="Chen X."/>
            <person name="Nie B."/>
            <person name="Liao X."/>
            <person name="Peng D."/>
            <person name="Ji J."/>
            <person name="Jenkins J."/>
            <person name="Williams M."/>
            <person name="Shu S."/>
            <person name="Plott C."/>
            <person name="Barry K."/>
            <person name="Rajasekar S."/>
            <person name="Grimwood J."/>
            <person name="Han X."/>
            <person name="Sun S."/>
            <person name="Hou Z."/>
            <person name="He W."/>
            <person name="Dai G."/>
            <person name="Sun C."/>
            <person name="Schmutz J."/>
            <person name="Leebens-Mack J.H."/>
            <person name="Li F.W."/>
            <person name="Wang L."/>
        </authorList>
    </citation>
    <scope>NUCLEOTIDE SEQUENCE [LARGE SCALE GENOMIC DNA]</scope>
    <source>
        <strain evidence="2">cv. PW_Plant_1</strain>
    </source>
</reference>